<feature type="region of interest" description="Disordered" evidence="9">
    <location>
        <begin position="243"/>
        <end position="289"/>
    </location>
</feature>
<dbReference type="RefSeq" id="WP_063748755.1">
    <property type="nucleotide sequence ID" value="NZ_ASRX01000044.1"/>
</dbReference>
<evidence type="ECO:0000256" key="9">
    <source>
        <dbReference type="SAM" id="MobiDB-lite"/>
    </source>
</evidence>
<evidence type="ECO:0000256" key="4">
    <source>
        <dbReference type="ARBA" id="ARBA00022801"/>
    </source>
</evidence>
<dbReference type="Proteomes" id="UP000019678">
    <property type="component" value="Unassembled WGS sequence"/>
</dbReference>
<sequence>MCARYTLTIPNFAAIAQALLVSVDPDLAGGYRPGFNIAPGTTQLILRGLGEDGTDSGDDAPGPGRALDTAVWGLVNRWVKDPTQAMKHVNARSEGVREKPSFRQAFARRRCVIPADGFYEWTGPKGARQPVWFHPREGGLLKLAGLYESFLEPATGENVQTFTVLTTAANDVVARLHDRMPVLLADEDVDAWLGLDEGVSLDAVEALMRPAPNDLLLTRRVSRRVNGSFANDPTLLDEEVEVVAERPAEKEGSGTVEGAPRPRRKRGKEGSDNAQLSLLPLGDAKPGRR</sequence>
<evidence type="ECO:0000256" key="5">
    <source>
        <dbReference type="ARBA" id="ARBA00023124"/>
    </source>
</evidence>
<gene>
    <name evidence="10" type="ORF">CAP_5398</name>
</gene>
<dbReference type="InterPro" id="IPR003738">
    <property type="entry name" value="SRAP"/>
</dbReference>
<comment type="similarity">
    <text evidence="1 8">Belongs to the SOS response-associated peptidase family.</text>
</comment>
<dbReference type="GO" id="GO:0106300">
    <property type="term" value="P:protein-DNA covalent cross-linking repair"/>
    <property type="evidence" value="ECO:0007669"/>
    <property type="project" value="InterPro"/>
</dbReference>
<evidence type="ECO:0000256" key="2">
    <source>
        <dbReference type="ARBA" id="ARBA00022670"/>
    </source>
</evidence>
<reference evidence="10 11" key="1">
    <citation type="submission" date="2013-05" db="EMBL/GenBank/DDBJ databases">
        <title>Genome assembly of Chondromyces apiculatus DSM 436.</title>
        <authorList>
            <person name="Sharma G."/>
            <person name="Khatri I."/>
            <person name="Kaur C."/>
            <person name="Mayilraj S."/>
            <person name="Subramanian S."/>
        </authorList>
    </citation>
    <scope>NUCLEOTIDE SEQUENCE [LARGE SCALE GENOMIC DNA]</scope>
    <source>
        <strain evidence="10 11">DSM 436</strain>
    </source>
</reference>
<dbReference type="InterPro" id="IPR036590">
    <property type="entry name" value="SRAP-like"/>
</dbReference>
<dbReference type="SUPFAM" id="SSF143081">
    <property type="entry name" value="BB1717-like"/>
    <property type="match status" value="1"/>
</dbReference>
<evidence type="ECO:0000256" key="7">
    <source>
        <dbReference type="ARBA" id="ARBA00023239"/>
    </source>
</evidence>
<keyword evidence="2 8" id="KW-0645">Protease</keyword>
<dbReference type="PANTHER" id="PTHR13604">
    <property type="entry name" value="DC12-RELATED"/>
    <property type="match status" value="1"/>
</dbReference>
<dbReference type="AlphaFoldDB" id="A0A017T3Q7"/>
<comment type="caution">
    <text evidence="10">The sequence shown here is derived from an EMBL/GenBank/DDBJ whole genome shotgun (WGS) entry which is preliminary data.</text>
</comment>
<keyword evidence="5" id="KW-0190">Covalent protein-DNA linkage</keyword>
<name>A0A017T3Q7_9BACT</name>
<protein>
    <recommendedName>
        <fullName evidence="8">Abasic site processing protein</fullName>
        <ecNumber evidence="8">3.4.-.-</ecNumber>
    </recommendedName>
</protein>
<dbReference type="PANTHER" id="PTHR13604:SF0">
    <property type="entry name" value="ABASIC SITE PROCESSING PROTEIN HMCES"/>
    <property type="match status" value="1"/>
</dbReference>
<keyword evidence="11" id="KW-1185">Reference proteome</keyword>
<dbReference type="EMBL" id="ASRX01000044">
    <property type="protein sequence ID" value="EYF03607.1"/>
    <property type="molecule type" value="Genomic_DNA"/>
</dbReference>
<dbReference type="GO" id="GO:0016829">
    <property type="term" value="F:lyase activity"/>
    <property type="evidence" value="ECO:0007669"/>
    <property type="project" value="UniProtKB-KW"/>
</dbReference>
<dbReference type="GO" id="GO:0008233">
    <property type="term" value="F:peptidase activity"/>
    <property type="evidence" value="ECO:0007669"/>
    <property type="project" value="UniProtKB-KW"/>
</dbReference>
<evidence type="ECO:0000256" key="1">
    <source>
        <dbReference type="ARBA" id="ARBA00008136"/>
    </source>
</evidence>
<dbReference type="STRING" id="1192034.CAP_5398"/>
<evidence type="ECO:0000313" key="11">
    <source>
        <dbReference type="Proteomes" id="UP000019678"/>
    </source>
</evidence>
<dbReference type="OrthoDB" id="6192129at2"/>
<keyword evidence="3" id="KW-0227">DNA damage</keyword>
<evidence type="ECO:0000256" key="6">
    <source>
        <dbReference type="ARBA" id="ARBA00023125"/>
    </source>
</evidence>
<evidence type="ECO:0000256" key="8">
    <source>
        <dbReference type="RuleBase" id="RU364100"/>
    </source>
</evidence>
<organism evidence="10 11">
    <name type="scientific">Chondromyces apiculatus DSM 436</name>
    <dbReference type="NCBI Taxonomy" id="1192034"/>
    <lineage>
        <taxon>Bacteria</taxon>
        <taxon>Pseudomonadati</taxon>
        <taxon>Myxococcota</taxon>
        <taxon>Polyangia</taxon>
        <taxon>Polyangiales</taxon>
        <taxon>Polyangiaceae</taxon>
        <taxon>Chondromyces</taxon>
    </lineage>
</organism>
<dbReference type="Gene3D" id="3.90.1680.10">
    <property type="entry name" value="SOS response associated peptidase-like"/>
    <property type="match status" value="1"/>
</dbReference>
<proteinExistence type="inferred from homology"/>
<dbReference type="GO" id="GO:0003697">
    <property type="term" value="F:single-stranded DNA binding"/>
    <property type="evidence" value="ECO:0007669"/>
    <property type="project" value="InterPro"/>
</dbReference>
<keyword evidence="6" id="KW-0238">DNA-binding</keyword>
<evidence type="ECO:0000313" key="10">
    <source>
        <dbReference type="EMBL" id="EYF03607.1"/>
    </source>
</evidence>
<dbReference type="Pfam" id="PF02586">
    <property type="entry name" value="SRAP"/>
    <property type="match status" value="1"/>
</dbReference>
<keyword evidence="7" id="KW-0456">Lyase</keyword>
<accession>A0A017T3Q7</accession>
<dbReference type="eggNOG" id="COG2135">
    <property type="taxonomic scope" value="Bacteria"/>
</dbReference>
<dbReference type="EC" id="3.4.-.-" evidence="8"/>
<feature type="compositionally biased region" description="Basic and acidic residues" evidence="9">
    <location>
        <begin position="243"/>
        <end position="252"/>
    </location>
</feature>
<keyword evidence="4 8" id="KW-0378">Hydrolase</keyword>
<dbReference type="GO" id="GO:0006508">
    <property type="term" value="P:proteolysis"/>
    <property type="evidence" value="ECO:0007669"/>
    <property type="project" value="UniProtKB-KW"/>
</dbReference>
<evidence type="ECO:0000256" key="3">
    <source>
        <dbReference type="ARBA" id="ARBA00022763"/>
    </source>
</evidence>